<keyword evidence="2" id="KW-1133">Transmembrane helix</keyword>
<feature type="region of interest" description="Disordered" evidence="1">
    <location>
        <begin position="1"/>
        <end position="31"/>
    </location>
</feature>
<keyword evidence="2" id="KW-0812">Transmembrane</keyword>
<feature type="compositionally biased region" description="Basic and acidic residues" evidence="1">
    <location>
        <begin position="86"/>
        <end position="103"/>
    </location>
</feature>
<feature type="region of interest" description="Disordered" evidence="1">
    <location>
        <begin position="80"/>
        <end position="140"/>
    </location>
</feature>
<evidence type="ECO:0000256" key="2">
    <source>
        <dbReference type="SAM" id="Phobius"/>
    </source>
</evidence>
<dbReference type="EMBL" id="JAUSUG010000033">
    <property type="protein sequence ID" value="MDQ0257750.1"/>
    <property type="molecule type" value="Genomic_DNA"/>
</dbReference>
<accession>A0ABU0A3C2</accession>
<keyword evidence="2" id="KW-0472">Membrane</keyword>
<feature type="transmembrane region" description="Helical" evidence="2">
    <location>
        <begin position="55"/>
        <end position="73"/>
    </location>
</feature>
<proteinExistence type="predicted"/>
<keyword evidence="4" id="KW-1185">Reference proteome</keyword>
<comment type="caution">
    <text evidence="3">The sequence shown here is derived from an EMBL/GenBank/DDBJ whole genome shotgun (WGS) entry which is preliminary data.</text>
</comment>
<protein>
    <submittedName>
        <fullName evidence="3">Uncharacterized protein</fullName>
    </submittedName>
</protein>
<dbReference type="Proteomes" id="UP001230005">
    <property type="component" value="Unassembled WGS sequence"/>
</dbReference>
<sequence length="264" mass="30912">MSKKEERFLRRLSEFPRNKMNEETKQRIEASLREEKQQTAFLAKRKERINMFKKVGAAVLTAGVLLVVVLILPNELQWNQTTPPMEEDRGQHDEEDVDRTGDDQKEEEDNQNDSSGENVENEENASNENGDSVPELNEEDVLIEYRKTTEAIFERRKDDLRIPDIDSKQEMVEYVNSVMSVELGRWFAETYFEEREDGLYVIPKDGLTYLEEDEPYEVEQVSESVYRVIQERDTDMLGHIKIIFNLAYNGENWIVDSIDSEDIS</sequence>
<name>A0ABU0A3C2_9BACI</name>
<evidence type="ECO:0000313" key="4">
    <source>
        <dbReference type="Proteomes" id="UP001230005"/>
    </source>
</evidence>
<gene>
    <name evidence="3" type="ORF">J2S74_005212</name>
</gene>
<evidence type="ECO:0000256" key="1">
    <source>
        <dbReference type="SAM" id="MobiDB-lite"/>
    </source>
</evidence>
<reference evidence="3 4" key="1">
    <citation type="submission" date="2023-07" db="EMBL/GenBank/DDBJ databases">
        <title>Genomic Encyclopedia of Type Strains, Phase IV (KMG-IV): sequencing the most valuable type-strain genomes for metagenomic binning, comparative biology and taxonomic classification.</title>
        <authorList>
            <person name="Goeker M."/>
        </authorList>
    </citation>
    <scope>NUCLEOTIDE SEQUENCE [LARGE SCALE GENOMIC DNA]</scope>
    <source>
        <strain evidence="3 4">DSM 9768</strain>
    </source>
</reference>
<dbReference type="RefSeq" id="WP_307331969.1">
    <property type="nucleotide sequence ID" value="NZ_JAUSUG010000033.1"/>
</dbReference>
<evidence type="ECO:0000313" key="3">
    <source>
        <dbReference type="EMBL" id="MDQ0257750.1"/>
    </source>
</evidence>
<organism evidence="3 4">
    <name type="scientific">Evansella vedderi</name>
    <dbReference type="NCBI Taxonomy" id="38282"/>
    <lineage>
        <taxon>Bacteria</taxon>
        <taxon>Bacillati</taxon>
        <taxon>Bacillota</taxon>
        <taxon>Bacilli</taxon>
        <taxon>Bacillales</taxon>
        <taxon>Bacillaceae</taxon>
        <taxon>Evansella</taxon>
    </lineage>
</organism>